<organism evidence="3 4">
    <name type="scientific">Paraferrimonas haliotis</name>
    <dbReference type="NCBI Taxonomy" id="2013866"/>
    <lineage>
        <taxon>Bacteria</taxon>
        <taxon>Pseudomonadati</taxon>
        <taxon>Pseudomonadota</taxon>
        <taxon>Gammaproteobacteria</taxon>
        <taxon>Alteromonadales</taxon>
        <taxon>Ferrimonadaceae</taxon>
        <taxon>Paraferrimonas</taxon>
    </lineage>
</organism>
<evidence type="ECO:0008006" key="5">
    <source>
        <dbReference type="Google" id="ProtNLM"/>
    </source>
</evidence>
<dbReference type="Gene3D" id="3.30.1150.10">
    <property type="match status" value="1"/>
</dbReference>
<feature type="region of interest" description="Disordered" evidence="1">
    <location>
        <begin position="65"/>
        <end position="99"/>
    </location>
</feature>
<keyword evidence="4" id="KW-1185">Reference proteome</keyword>
<name>A0AA37WZ01_9GAMM</name>
<dbReference type="NCBIfam" id="TIGR02794">
    <property type="entry name" value="tolA_full"/>
    <property type="match status" value="1"/>
</dbReference>
<dbReference type="Proteomes" id="UP001157439">
    <property type="component" value="Unassembled WGS sequence"/>
</dbReference>
<keyword evidence="2" id="KW-0472">Membrane</keyword>
<dbReference type="InterPro" id="IPR014161">
    <property type="entry name" value="Tol-Pal_TolA"/>
</dbReference>
<comment type="caution">
    <text evidence="3">The sequence shown here is derived from an EMBL/GenBank/DDBJ whole genome shotgun (WGS) entry which is preliminary data.</text>
</comment>
<reference evidence="3 4" key="1">
    <citation type="journal article" date="2014" name="Int. J. Syst. Evol. Microbiol.">
        <title>Complete genome sequence of Corynebacterium casei LMG S-19264T (=DSM 44701T), isolated from a smear-ripened cheese.</title>
        <authorList>
            <consortium name="US DOE Joint Genome Institute (JGI-PGF)"/>
            <person name="Walter F."/>
            <person name="Albersmeier A."/>
            <person name="Kalinowski J."/>
            <person name="Ruckert C."/>
        </authorList>
    </citation>
    <scope>NUCLEOTIDE SEQUENCE [LARGE SCALE GENOMIC DNA]</scope>
    <source>
        <strain evidence="3 4">NBRC 112785</strain>
    </source>
</reference>
<gene>
    <name evidence="3" type="ORF">GCM10007894_23420</name>
</gene>
<sequence length="312" mass="35529">MKFKFDPNKLKHALYLSLAVHLAGLIAILVSAGFDTKPKAITMPSAPPVQAVVIDQEKVAQAAEKIKKEREAKRQQELERQREIERKAAAAKRAAEAEQKRLANLEKQRKQRELEVKKAEEAAKQAKLKAKQEKEKAAKEAAERQRKEQERLKREKAAAEKRKKEEAERKRKAEEEAKRKAAAEKKAREEAARRAEMERQMQEAMAAEQAAIADARSRQVMSEVQRFQAMISATIQRNWNKDETMRGKSCRLNIRIAPDGFVTRVSVLSGDSHVCRSAEFAVNKAGRLPVSKEPDVYQKLKDINLTVRPEFD</sequence>
<dbReference type="EMBL" id="BSPO01000003">
    <property type="protein sequence ID" value="GLS84365.1"/>
    <property type="molecule type" value="Genomic_DNA"/>
</dbReference>
<keyword evidence="2" id="KW-0812">Transmembrane</keyword>
<feature type="transmembrane region" description="Helical" evidence="2">
    <location>
        <begin position="12"/>
        <end position="34"/>
    </location>
</feature>
<dbReference type="Pfam" id="PF06519">
    <property type="entry name" value="TolA"/>
    <property type="match status" value="1"/>
</dbReference>
<keyword evidence="2" id="KW-1133">Transmembrane helix</keyword>
<dbReference type="SUPFAM" id="SSF74653">
    <property type="entry name" value="TolA/TonB C-terminal domain"/>
    <property type="match status" value="1"/>
</dbReference>
<evidence type="ECO:0000313" key="3">
    <source>
        <dbReference type="EMBL" id="GLS84365.1"/>
    </source>
</evidence>
<dbReference type="RefSeq" id="WP_095498152.1">
    <property type="nucleotide sequence ID" value="NZ_BSPO01000003.1"/>
</dbReference>
<evidence type="ECO:0000313" key="4">
    <source>
        <dbReference type="Proteomes" id="UP001157439"/>
    </source>
</evidence>
<proteinExistence type="predicted"/>
<dbReference type="GO" id="GO:0043213">
    <property type="term" value="P:bacteriocin transport"/>
    <property type="evidence" value="ECO:0007669"/>
    <property type="project" value="InterPro"/>
</dbReference>
<dbReference type="AlphaFoldDB" id="A0AA37WZ01"/>
<feature type="region of interest" description="Disordered" evidence="1">
    <location>
        <begin position="125"/>
        <end position="195"/>
    </location>
</feature>
<evidence type="ECO:0000256" key="2">
    <source>
        <dbReference type="SAM" id="Phobius"/>
    </source>
</evidence>
<dbReference type="GO" id="GO:0016020">
    <property type="term" value="C:membrane"/>
    <property type="evidence" value="ECO:0007669"/>
    <property type="project" value="InterPro"/>
</dbReference>
<evidence type="ECO:0000256" key="1">
    <source>
        <dbReference type="SAM" id="MobiDB-lite"/>
    </source>
</evidence>
<dbReference type="GO" id="GO:0019534">
    <property type="term" value="F:toxin transmembrane transporter activity"/>
    <property type="evidence" value="ECO:0007669"/>
    <property type="project" value="InterPro"/>
</dbReference>
<protein>
    <recommendedName>
        <fullName evidence="5">Cell division and transport-associated protein TolA</fullName>
    </recommendedName>
</protein>
<accession>A0AA37WZ01</accession>